<accession>A0ABV9BH16</accession>
<keyword evidence="2" id="KW-1185">Reference proteome</keyword>
<comment type="caution">
    <text evidence="1">The sequence shown here is derived from an EMBL/GenBank/DDBJ whole genome shotgun (WGS) entry which is preliminary data.</text>
</comment>
<gene>
    <name evidence="1" type="ORF">ACFPEN_10410</name>
</gene>
<organism evidence="1 2">
    <name type="scientific">Streptomyces ehimensis</name>
    <dbReference type="NCBI Taxonomy" id="68195"/>
    <lineage>
        <taxon>Bacteria</taxon>
        <taxon>Bacillati</taxon>
        <taxon>Actinomycetota</taxon>
        <taxon>Actinomycetes</taxon>
        <taxon>Kitasatosporales</taxon>
        <taxon>Streptomycetaceae</taxon>
        <taxon>Streptomyces</taxon>
    </lineage>
</organism>
<sequence length="61" mass="7119">MFKKIRDAVEAEAYLMRDDNLMRKASNRGELLTIKPDGTRVRNEPDFDSRLFRWASGQSSK</sequence>
<evidence type="ECO:0000313" key="1">
    <source>
        <dbReference type="EMBL" id="MFC4513347.1"/>
    </source>
</evidence>
<proteinExistence type="predicted"/>
<reference evidence="2" key="1">
    <citation type="journal article" date="2019" name="Int. J. Syst. Evol. Microbiol.">
        <title>The Global Catalogue of Microorganisms (GCM) 10K type strain sequencing project: providing services to taxonomists for standard genome sequencing and annotation.</title>
        <authorList>
            <consortium name="The Broad Institute Genomics Platform"/>
            <consortium name="The Broad Institute Genome Sequencing Center for Infectious Disease"/>
            <person name="Wu L."/>
            <person name="Ma J."/>
        </authorList>
    </citation>
    <scope>NUCLEOTIDE SEQUENCE [LARGE SCALE GENOMIC DNA]</scope>
    <source>
        <strain evidence="2">CECT 8064</strain>
    </source>
</reference>
<protein>
    <submittedName>
        <fullName evidence="1">Uncharacterized protein</fullName>
    </submittedName>
</protein>
<dbReference type="RefSeq" id="WP_411951067.1">
    <property type="nucleotide sequence ID" value="NZ_JBHSFS010000004.1"/>
</dbReference>
<evidence type="ECO:0000313" key="2">
    <source>
        <dbReference type="Proteomes" id="UP001595990"/>
    </source>
</evidence>
<name>A0ABV9BH16_9ACTN</name>
<dbReference type="Proteomes" id="UP001595990">
    <property type="component" value="Unassembled WGS sequence"/>
</dbReference>
<dbReference type="EMBL" id="JBHSFS010000004">
    <property type="protein sequence ID" value="MFC4513347.1"/>
    <property type="molecule type" value="Genomic_DNA"/>
</dbReference>